<dbReference type="InterPro" id="IPR043682">
    <property type="entry name" value="RqcH_bacterial"/>
</dbReference>
<sequence>MALDGLVLKSIKSELENMLIGGRLDKIYQPEDEMLTLRFRKPGENIELLLSADPQDPRVHITETDRENPLRPPDFCMLLRKHLEHGRLRKIEQPNFERILKFYIDSKNNEGKIETKILLIEIMGRHSNIILLKEDGQILDSIKRVTSNMSRHREILPGHSYELPPGQDKVNPLKIKKEAFLQQVKADIDKEIYRAIMENLRGISPLIAKELSYRAGLDSNDKIRKINSVSLEKSWTEFQRLINNIIDDNFTPTLVIDKDDKLKAYSITKLTQFPQMKKREFSTANELLDYYFTTKIRKRKIGSLQGSLKRITSDNIEKAMKKYRRVKGQLKGARNAEKYKIKGELIKANIYRIEPGQDKLKSPNYYSDEEEEIIIQLDQDLSPAENAQKYFEKYNKAKRSVDYLENELRKAKNEVNYLKQVEVSIDQAKTLDDLAEIKEELTDEEYIKKQKKNKKDKRKREKKKLEPLKFKSSDGFDIRVGRNNRQNDRLTKYTANNHDLWLHVQKIPGSHVIIRNHTKDEIPNQTIEEAAHLAAYYSKAQSSSNVPVDYTLVKHVNKPKGAKPGMVYYENQKTVYITPKKEFVTNLAQK</sequence>
<reference evidence="8" key="1">
    <citation type="submission" date="2017-02" db="EMBL/GenBank/DDBJ databases">
        <authorList>
            <person name="Varghese N."/>
            <person name="Submissions S."/>
        </authorList>
    </citation>
    <scope>NUCLEOTIDE SEQUENCE [LARGE SCALE GENOMIC DNA]</scope>
    <source>
        <strain evidence="8">ATCC BAA-73</strain>
    </source>
</reference>
<dbReference type="InterPro" id="IPR051608">
    <property type="entry name" value="RQC_Subunit_NEMF"/>
</dbReference>
<protein>
    <recommendedName>
        <fullName evidence="5">Rqc2 homolog RqcH</fullName>
        <shortName evidence="5">RqcH</shortName>
    </recommendedName>
</protein>
<dbReference type="Gene3D" id="2.30.310.10">
    <property type="entry name" value="ibrinogen binding protein from staphylococcus aureus domain"/>
    <property type="match status" value="1"/>
</dbReference>
<dbReference type="Gene3D" id="1.10.8.50">
    <property type="match status" value="1"/>
</dbReference>
<dbReference type="GO" id="GO:1990112">
    <property type="term" value="C:RQC complex"/>
    <property type="evidence" value="ECO:0007669"/>
    <property type="project" value="TreeGrafter"/>
</dbReference>
<dbReference type="PANTHER" id="PTHR15239:SF6">
    <property type="entry name" value="RIBOSOME QUALITY CONTROL COMPLEX SUBUNIT NEMF"/>
    <property type="match status" value="1"/>
</dbReference>
<evidence type="ECO:0000313" key="7">
    <source>
        <dbReference type="EMBL" id="SJZ30223.1"/>
    </source>
</evidence>
<dbReference type="HAMAP" id="MF_00844_B">
    <property type="entry name" value="RqcH_B"/>
    <property type="match status" value="1"/>
</dbReference>
<feature type="domain" description="NFACT RNA-binding" evidence="6">
    <location>
        <begin position="470"/>
        <end position="564"/>
    </location>
</feature>
<dbReference type="AlphaFoldDB" id="A0A1T4JJB7"/>
<dbReference type="GO" id="GO:0043023">
    <property type="term" value="F:ribosomal large subunit binding"/>
    <property type="evidence" value="ECO:0007669"/>
    <property type="project" value="UniProtKB-UniRule"/>
</dbReference>
<comment type="subunit">
    <text evidence="5">Associates with stalled 50S ribosomal subunits. Binds to RqcP.</text>
</comment>
<comment type="function">
    <text evidence="5">Key component of the ribosome quality control system (RQC), a ribosome-associated complex that mediates the extraction of incompletely synthesized nascent chains from stalled ribosomes and their subsequent degradation. RqcH recruits Ala-charged tRNA, and with RqcP directs the elongation of stalled nascent chains on 50S ribosomal subunits, leading to non-templated C-terminal alanine extensions (Ala tail). The Ala tail promotes nascent chain degradation. May add between 1 and at least 8 Ala residues. Binds to stalled 50S ribosomal subunits.</text>
</comment>
<name>A0A1T4JJB7_9FIRM</name>
<keyword evidence="2 5" id="KW-0699">rRNA-binding</keyword>
<evidence type="ECO:0000256" key="4">
    <source>
        <dbReference type="ARBA" id="ARBA00022917"/>
    </source>
</evidence>
<dbReference type="Pfam" id="PF05833">
    <property type="entry name" value="NFACT_N"/>
    <property type="match status" value="1"/>
</dbReference>
<dbReference type="GO" id="GO:0000049">
    <property type="term" value="F:tRNA binding"/>
    <property type="evidence" value="ECO:0007669"/>
    <property type="project" value="UniProtKB-UniRule"/>
</dbReference>
<keyword evidence="3 5" id="KW-0694">RNA-binding</keyword>
<proteinExistence type="inferred from homology"/>
<evidence type="ECO:0000256" key="1">
    <source>
        <dbReference type="ARBA" id="ARBA00022555"/>
    </source>
</evidence>
<dbReference type="STRING" id="142842.SAMN02745118_00012"/>
<keyword evidence="5" id="KW-0175">Coiled coil</keyword>
<evidence type="ECO:0000256" key="5">
    <source>
        <dbReference type="HAMAP-Rule" id="MF_00844"/>
    </source>
</evidence>
<evidence type="ECO:0000256" key="3">
    <source>
        <dbReference type="ARBA" id="ARBA00022884"/>
    </source>
</evidence>
<dbReference type="OrthoDB" id="9766163at2"/>
<dbReference type="RefSeq" id="WP_078808556.1">
    <property type="nucleotide sequence ID" value="NZ_FUWM01000003.1"/>
</dbReference>
<evidence type="ECO:0000256" key="2">
    <source>
        <dbReference type="ARBA" id="ARBA00022730"/>
    </source>
</evidence>
<keyword evidence="4 5" id="KW-0648">Protein biosynthesis</keyword>
<keyword evidence="1 5" id="KW-0820">tRNA-binding</keyword>
<dbReference type="GO" id="GO:0072344">
    <property type="term" value="P:rescue of stalled ribosome"/>
    <property type="evidence" value="ECO:0007669"/>
    <property type="project" value="UniProtKB-UniRule"/>
</dbReference>
<feature type="coiled-coil region" evidence="5">
    <location>
        <begin position="387"/>
        <end position="454"/>
    </location>
</feature>
<dbReference type="GO" id="GO:0019843">
    <property type="term" value="F:rRNA binding"/>
    <property type="evidence" value="ECO:0007669"/>
    <property type="project" value="UniProtKB-UniRule"/>
</dbReference>
<dbReference type="FunFam" id="2.30.310.10:FF:000004">
    <property type="entry name" value="Fibronectin-binding protein A"/>
    <property type="match status" value="1"/>
</dbReference>
<accession>A0A1T4JJB7</accession>
<dbReference type="EMBL" id="FUWM01000003">
    <property type="protein sequence ID" value="SJZ30223.1"/>
    <property type="molecule type" value="Genomic_DNA"/>
</dbReference>
<organism evidence="7 8">
    <name type="scientific">Selenihalanaerobacter shriftii</name>
    <dbReference type="NCBI Taxonomy" id="142842"/>
    <lineage>
        <taxon>Bacteria</taxon>
        <taxon>Bacillati</taxon>
        <taxon>Bacillota</taxon>
        <taxon>Clostridia</taxon>
        <taxon>Halanaerobiales</taxon>
        <taxon>Halobacteroidaceae</taxon>
        <taxon>Selenihalanaerobacter</taxon>
    </lineage>
</organism>
<dbReference type="Pfam" id="PF05670">
    <property type="entry name" value="NFACT-R_1"/>
    <property type="match status" value="1"/>
</dbReference>
<dbReference type="Proteomes" id="UP000190625">
    <property type="component" value="Unassembled WGS sequence"/>
</dbReference>
<dbReference type="PANTHER" id="PTHR15239">
    <property type="entry name" value="NUCLEAR EXPORT MEDIATOR FACTOR NEMF"/>
    <property type="match status" value="1"/>
</dbReference>
<comment type="similarity">
    <text evidence="5">Belongs to the NEMF family.</text>
</comment>
<dbReference type="InterPro" id="IPR008532">
    <property type="entry name" value="NFACT_RNA-bd"/>
</dbReference>
<gene>
    <name evidence="5" type="primary">rqcH</name>
    <name evidence="7" type="ORF">SAMN02745118_00012</name>
</gene>
<evidence type="ECO:0000313" key="8">
    <source>
        <dbReference type="Proteomes" id="UP000190625"/>
    </source>
</evidence>
<keyword evidence="8" id="KW-1185">Reference proteome</keyword>
<evidence type="ECO:0000259" key="6">
    <source>
        <dbReference type="Pfam" id="PF05670"/>
    </source>
</evidence>